<dbReference type="Proteomes" id="UP001175211">
    <property type="component" value="Unassembled WGS sequence"/>
</dbReference>
<dbReference type="PANTHER" id="PTHR37535:SF3">
    <property type="entry name" value="FLUG DOMAIN-CONTAINING PROTEIN"/>
    <property type="match status" value="1"/>
</dbReference>
<evidence type="ECO:0000313" key="2">
    <source>
        <dbReference type="EMBL" id="KAK0460972.1"/>
    </source>
</evidence>
<feature type="compositionally biased region" description="Basic residues" evidence="1">
    <location>
        <begin position="939"/>
        <end position="948"/>
    </location>
</feature>
<protein>
    <recommendedName>
        <fullName evidence="4">C2H2-type domain-containing protein</fullName>
    </recommendedName>
</protein>
<feature type="compositionally biased region" description="Acidic residues" evidence="1">
    <location>
        <begin position="1029"/>
        <end position="1041"/>
    </location>
</feature>
<feature type="region of interest" description="Disordered" evidence="1">
    <location>
        <begin position="990"/>
        <end position="1041"/>
    </location>
</feature>
<dbReference type="PANTHER" id="PTHR37535">
    <property type="entry name" value="FLUG DOMAIN PROTEIN"/>
    <property type="match status" value="1"/>
</dbReference>
<keyword evidence="3" id="KW-1185">Reference proteome</keyword>
<dbReference type="EMBL" id="JAUEPS010000011">
    <property type="protein sequence ID" value="KAK0460972.1"/>
    <property type="molecule type" value="Genomic_DNA"/>
</dbReference>
<dbReference type="GeneID" id="85352997"/>
<dbReference type="RefSeq" id="XP_060332869.1">
    <property type="nucleotide sequence ID" value="XM_060469449.1"/>
</dbReference>
<gene>
    <name evidence="2" type="ORF">EV420DRAFT_1477844</name>
</gene>
<reference evidence="2" key="1">
    <citation type="submission" date="2023-06" db="EMBL/GenBank/DDBJ databases">
        <authorList>
            <consortium name="Lawrence Berkeley National Laboratory"/>
            <person name="Ahrendt S."/>
            <person name="Sahu N."/>
            <person name="Indic B."/>
            <person name="Wong-Bajracharya J."/>
            <person name="Merenyi Z."/>
            <person name="Ke H.-M."/>
            <person name="Monk M."/>
            <person name="Kocsube S."/>
            <person name="Drula E."/>
            <person name="Lipzen A."/>
            <person name="Balint B."/>
            <person name="Henrissat B."/>
            <person name="Andreopoulos B."/>
            <person name="Martin F.M."/>
            <person name="Harder C.B."/>
            <person name="Rigling D."/>
            <person name="Ford K.L."/>
            <person name="Foster G.D."/>
            <person name="Pangilinan J."/>
            <person name="Papanicolaou A."/>
            <person name="Barry K."/>
            <person name="LaButti K."/>
            <person name="Viragh M."/>
            <person name="Koriabine M."/>
            <person name="Yan M."/>
            <person name="Riley R."/>
            <person name="Champramary S."/>
            <person name="Plett K.L."/>
            <person name="Tsai I.J."/>
            <person name="Slot J."/>
            <person name="Sipos G."/>
            <person name="Plett J."/>
            <person name="Nagy L.G."/>
            <person name="Grigoriev I.V."/>
        </authorList>
    </citation>
    <scope>NUCLEOTIDE SEQUENCE</scope>
    <source>
        <strain evidence="2">CCBAS 213</strain>
    </source>
</reference>
<evidence type="ECO:0008006" key="4">
    <source>
        <dbReference type="Google" id="ProtNLM"/>
    </source>
</evidence>
<name>A0AA39N8G8_ARMTA</name>
<evidence type="ECO:0000313" key="3">
    <source>
        <dbReference type="Proteomes" id="UP001175211"/>
    </source>
</evidence>
<evidence type="ECO:0000256" key="1">
    <source>
        <dbReference type="SAM" id="MobiDB-lite"/>
    </source>
</evidence>
<dbReference type="InterPro" id="IPR021842">
    <property type="entry name" value="DUF3435"/>
</dbReference>
<dbReference type="Pfam" id="PF11917">
    <property type="entry name" value="DUF3435"/>
    <property type="match status" value="1"/>
</dbReference>
<dbReference type="AlphaFoldDB" id="A0AA39N8G8"/>
<accession>A0AA39N8G8</accession>
<sequence length="1170" mass="133124">MPLIPKITTRKERLDTRSAVPKVAEKIKDKSFFSRRFVKKLARASLGVVRRLKRDWKEFCNAQPEDNPFQVYPEIDINTKLPPRDTHPIIEAFIAFTTHQALSSKGRISEYATRDTIRSLMGSFFGIWRREALKPLPYDYTQQVYTYIDSEELEQIAPLCTDSMPKHSMSAADFEVLSRALFRDTGFRTLRMALQVAYLVNLQSLMTERPGAIVEGTKYHGTNEALKWGEHEFHIIPNSDDPHHPLVIVKVKIHRQKGYRGKKSVYKEFILYPEPNANRAMCPVAQVVALAIQDQIFAHVTTAEEIFCPKHAPTKHHILSIKPSALSQCVARAEVLVKGIWGTSSDRALSYSVYSAHLRRVSLADGFIIHVTPYCFRRGASNRISRELGENDLHTLMGHTANSQKFISAYQSRLVDADLSAVLYDREENSEHVQAGKAVSSMSARRDNNAPVELPLEHMGEILNEPELVDMRQTRQKLANEISATSKLLVSADVDEEEQNAVSAKILELKRTITLHDREYRNIIRREKKYLPHKITRGKENASGLMPVSKPISRTDALEQLIGNFFDAGLSFDTTADSILGYIDALNNIPAKHKAVCYLGESPDENNECPACGKECTITEMPKGIGRHIHSCIANTMQEQATLNADEAFKQTQCFWNGCFASKTVWKTRKAHLKHLTNHINWLKSLSIRGDTRRCRWYEQDRICNETAAEDDDSFWEDHFASAHGINTSTTIRVDHCASCGEWYEDLYGDCSAWNDHCIGHYEDAFAPFQERLDQDVILQHDENVIVVDGTAEYDPTTGFGGKQPLLHGYIEQYIALRPFYCPFCVFDTTKPMFSRMKQFRDNTIYSRHVFQQHLNDLEDDSACPVPSCGIHVYSVFDLVYHLVLYHRLPLVGTNPSRNTRKLRIPTKDDAGKLVIPLAQNQAKTKAKANPLDPEPVRKRTAKGKKKARDSSEEETIPKRATSVIEISDDEPVARSSSVIFVEPGPSKRRIVISDESDQEKTKKQRIEAQQSKTKKQRFEELVAGPLTADDDDDDDDDDDGIDDHTRRYLCLGCYNQYQDIQTHSGGIPVRLELPSKRRLPKACPEWETVQLCVPPHVDTSVAGSTSKKNRYHYCTTCKLQFTDIRDHIPDKCQSKTFRIKDPNNPAHRRARNAPLYTFVEWVKTAPPRV</sequence>
<proteinExistence type="predicted"/>
<comment type="caution">
    <text evidence="2">The sequence shown here is derived from an EMBL/GenBank/DDBJ whole genome shotgun (WGS) entry which is preliminary data.</text>
</comment>
<feature type="region of interest" description="Disordered" evidence="1">
    <location>
        <begin position="922"/>
        <end position="969"/>
    </location>
</feature>
<organism evidence="2 3">
    <name type="scientific">Armillaria tabescens</name>
    <name type="common">Ringless honey mushroom</name>
    <name type="synonym">Agaricus tabescens</name>
    <dbReference type="NCBI Taxonomy" id="1929756"/>
    <lineage>
        <taxon>Eukaryota</taxon>
        <taxon>Fungi</taxon>
        <taxon>Dikarya</taxon>
        <taxon>Basidiomycota</taxon>
        <taxon>Agaricomycotina</taxon>
        <taxon>Agaricomycetes</taxon>
        <taxon>Agaricomycetidae</taxon>
        <taxon>Agaricales</taxon>
        <taxon>Marasmiineae</taxon>
        <taxon>Physalacriaceae</taxon>
        <taxon>Desarmillaria</taxon>
    </lineage>
</organism>